<dbReference type="HOGENOM" id="CLU_2275614_0_0_7"/>
<evidence type="ECO:0000313" key="2">
    <source>
        <dbReference type="Proteomes" id="UP000002139"/>
    </source>
</evidence>
<protein>
    <submittedName>
        <fullName evidence="1">Uncharacterized protein</fullName>
    </submittedName>
</protein>
<keyword evidence="2" id="KW-1185">Reference proteome</keyword>
<dbReference type="Proteomes" id="UP000002139">
    <property type="component" value="Chromosome"/>
</dbReference>
<proteinExistence type="predicted"/>
<sequence>MCRPTPVVDRRRRPMQTVNSIDPHAQLRALYISLLRNQEHFDEFKQLLALYVVAPEADEEPVDAARIRAQLNGRIRSWIGGFFDGLSASQVLQWRAIVVEERFNVCLSPWKESNVY</sequence>
<dbReference type="AlphaFoldDB" id="A9GB28"/>
<name>A9GB28_SORC5</name>
<evidence type="ECO:0000313" key="1">
    <source>
        <dbReference type="EMBL" id="CAN92947.1"/>
    </source>
</evidence>
<accession>A9GB28</accession>
<gene>
    <name evidence="1" type="ordered locus">sce2788</name>
</gene>
<dbReference type="STRING" id="448385.sce2788"/>
<dbReference type="KEGG" id="scl:sce2788"/>
<organism evidence="1 2">
    <name type="scientific">Sorangium cellulosum (strain So ce56)</name>
    <name type="common">Polyangium cellulosum (strain So ce56)</name>
    <dbReference type="NCBI Taxonomy" id="448385"/>
    <lineage>
        <taxon>Bacteria</taxon>
        <taxon>Pseudomonadati</taxon>
        <taxon>Myxococcota</taxon>
        <taxon>Polyangia</taxon>
        <taxon>Polyangiales</taxon>
        <taxon>Polyangiaceae</taxon>
        <taxon>Sorangium</taxon>
    </lineage>
</organism>
<dbReference type="EMBL" id="AM746676">
    <property type="protein sequence ID" value="CAN92947.1"/>
    <property type="molecule type" value="Genomic_DNA"/>
</dbReference>
<dbReference type="BioCyc" id="SCEL448385:SCE_RS14300-MONOMER"/>
<reference evidence="1 2" key="1">
    <citation type="journal article" date="2007" name="Nat. Biotechnol.">
        <title>Complete genome sequence of the myxobacterium Sorangium cellulosum.</title>
        <authorList>
            <person name="Schneiker S."/>
            <person name="Perlova O."/>
            <person name="Kaiser O."/>
            <person name="Gerth K."/>
            <person name="Alici A."/>
            <person name="Altmeyer M.O."/>
            <person name="Bartels D."/>
            <person name="Bekel T."/>
            <person name="Beyer S."/>
            <person name="Bode E."/>
            <person name="Bode H.B."/>
            <person name="Bolten C.J."/>
            <person name="Choudhuri J.V."/>
            <person name="Doss S."/>
            <person name="Elnakady Y.A."/>
            <person name="Frank B."/>
            <person name="Gaigalat L."/>
            <person name="Goesmann A."/>
            <person name="Groeger C."/>
            <person name="Gross F."/>
            <person name="Jelsbak L."/>
            <person name="Jelsbak L."/>
            <person name="Kalinowski J."/>
            <person name="Kegler C."/>
            <person name="Knauber T."/>
            <person name="Konietzny S."/>
            <person name="Kopp M."/>
            <person name="Krause L."/>
            <person name="Krug D."/>
            <person name="Linke B."/>
            <person name="Mahmud T."/>
            <person name="Martinez-Arias R."/>
            <person name="McHardy A.C."/>
            <person name="Merai M."/>
            <person name="Meyer F."/>
            <person name="Mormann S."/>
            <person name="Munoz-Dorado J."/>
            <person name="Perez J."/>
            <person name="Pradella S."/>
            <person name="Rachid S."/>
            <person name="Raddatz G."/>
            <person name="Rosenau F."/>
            <person name="Rueckert C."/>
            <person name="Sasse F."/>
            <person name="Scharfe M."/>
            <person name="Schuster S.C."/>
            <person name="Suen G."/>
            <person name="Treuner-Lange A."/>
            <person name="Velicer G.J."/>
            <person name="Vorholter F.-J."/>
            <person name="Weissman K.J."/>
            <person name="Welch R.D."/>
            <person name="Wenzel S.C."/>
            <person name="Whitworth D.E."/>
            <person name="Wilhelm S."/>
            <person name="Wittmann C."/>
            <person name="Bloecker H."/>
            <person name="Puehler A."/>
            <person name="Mueller R."/>
        </authorList>
    </citation>
    <scope>NUCLEOTIDE SEQUENCE [LARGE SCALE GENOMIC DNA]</scope>
    <source>
        <strain evidence="2">So ce56</strain>
    </source>
</reference>